<evidence type="ECO:0000313" key="3">
    <source>
        <dbReference type="EMBL" id="VAW03647.1"/>
    </source>
</evidence>
<accession>A0A3B0SRK7</accession>
<organism evidence="3">
    <name type="scientific">hydrothermal vent metagenome</name>
    <dbReference type="NCBI Taxonomy" id="652676"/>
    <lineage>
        <taxon>unclassified sequences</taxon>
        <taxon>metagenomes</taxon>
        <taxon>ecological metagenomes</taxon>
    </lineage>
</organism>
<proteinExistence type="predicted"/>
<dbReference type="AlphaFoldDB" id="A0A3B0SRK7"/>
<keyword evidence="2" id="KW-0472">Membrane</keyword>
<gene>
    <name evidence="3" type="ORF">MNBD_ACTINO01-2654</name>
</gene>
<sequence length="160" mass="16802">MGFDTTLLEDINPFPSHEADGWSESSSGQRTLLRVLDQTSDGVAAFDQKPGRRRWPWLVAVTAAAVIAALSIPTAILMRSTGTVTTGSLSVTRIDGAWMLDSFIVDGEFTAVEVGVNSATLPTIEIGSTTVGNTGCNDFTVYGAGFTPDGFTVDGTPVVL</sequence>
<feature type="non-terminal residue" evidence="3">
    <location>
        <position position="160"/>
    </location>
</feature>
<keyword evidence="2" id="KW-0812">Transmembrane</keyword>
<feature type="transmembrane region" description="Helical" evidence="2">
    <location>
        <begin position="57"/>
        <end position="78"/>
    </location>
</feature>
<evidence type="ECO:0000256" key="2">
    <source>
        <dbReference type="SAM" id="Phobius"/>
    </source>
</evidence>
<evidence type="ECO:0000256" key="1">
    <source>
        <dbReference type="SAM" id="MobiDB-lite"/>
    </source>
</evidence>
<feature type="region of interest" description="Disordered" evidence="1">
    <location>
        <begin position="1"/>
        <end position="26"/>
    </location>
</feature>
<reference evidence="3" key="1">
    <citation type="submission" date="2018-06" db="EMBL/GenBank/DDBJ databases">
        <authorList>
            <person name="Zhirakovskaya E."/>
        </authorList>
    </citation>
    <scope>NUCLEOTIDE SEQUENCE</scope>
</reference>
<keyword evidence="2" id="KW-1133">Transmembrane helix</keyword>
<dbReference type="EMBL" id="UOEI01000373">
    <property type="protein sequence ID" value="VAW03647.1"/>
    <property type="molecule type" value="Genomic_DNA"/>
</dbReference>
<protein>
    <submittedName>
        <fullName evidence="3">Uncharacterized protein</fullName>
    </submittedName>
</protein>
<name>A0A3B0SRK7_9ZZZZ</name>